<evidence type="ECO:0000313" key="2">
    <source>
        <dbReference type="EMBL" id="OGM10680.1"/>
    </source>
</evidence>
<dbReference type="EMBL" id="MGFP01000001">
    <property type="protein sequence ID" value="OGM10680.1"/>
    <property type="molecule type" value="Genomic_DNA"/>
</dbReference>
<evidence type="ECO:0000256" key="1">
    <source>
        <dbReference type="SAM" id="Phobius"/>
    </source>
</evidence>
<evidence type="ECO:0000313" key="3">
    <source>
        <dbReference type="Proteomes" id="UP000179219"/>
    </source>
</evidence>
<dbReference type="AlphaFoldDB" id="A0A1F7X6H6"/>
<reference evidence="2 3" key="1">
    <citation type="journal article" date="2016" name="Nat. Commun.">
        <title>Thousands of microbial genomes shed light on interconnected biogeochemical processes in an aquifer system.</title>
        <authorList>
            <person name="Anantharaman K."/>
            <person name="Brown C.T."/>
            <person name="Hug L.A."/>
            <person name="Sharon I."/>
            <person name="Castelle C.J."/>
            <person name="Probst A.J."/>
            <person name="Thomas B.C."/>
            <person name="Singh A."/>
            <person name="Wilkins M.J."/>
            <person name="Karaoz U."/>
            <person name="Brodie E.L."/>
            <person name="Williams K.H."/>
            <person name="Hubbard S.S."/>
            <person name="Banfield J.F."/>
        </authorList>
    </citation>
    <scope>NUCLEOTIDE SEQUENCE [LARGE SCALE GENOMIC DNA]</scope>
</reference>
<keyword evidence="1" id="KW-0812">Transmembrane</keyword>
<name>A0A1F7X6H6_9BACT</name>
<feature type="transmembrane region" description="Helical" evidence="1">
    <location>
        <begin position="12"/>
        <end position="34"/>
    </location>
</feature>
<proteinExistence type="predicted"/>
<accession>A0A1F7X6H6</accession>
<keyword evidence="1" id="KW-1133">Transmembrane helix</keyword>
<comment type="caution">
    <text evidence="2">The sequence shown here is derived from an EMBL/GenBank/DDBJ whole genome shotgun (WGS) entry which is preliminary data.</text>
</comment>
<protein>
    <submittedName>
        <fullName evidence="2">Uncharacterized protein</fullName>
    </submittedName>
</protein>
<organism evidence="2 3">
    <name type="scientific">Candidatus Woesebacteria bacterium RBG_13_34_9</name>
    <dbReference type="NCBI Taxonomy" id="1802477"/>
    <lineage>
        <taxon>Bacteria</taxon>
        <taxon>Candidatus Woeseibacteriota</taxon>
    </lineage>
</organism>
<dbReference type="Proteomes" id="UP000179219">
    <property type="component" value="Unassembled WGS sequence"/>
</dbReference>
<keyword evidence="1" id="KW-0472">Membrane</keyword>
<sequence>MSDKILIDKKLFIAVILIPTILIILSSLFIYQVIVNKGLNINSKLNLKEEEITSTGYIPKELSDEENNMIDEETTLLNMLPIETEYFNIEFNYELDKFQVISEDPELAPDDLNNWLEENNLGEIPPERFIFE</sequence>
<gene>
    <name evidence="2" type="ORF">A2159_02500</name>
</gene>